<dbReference type="GO" id="GO:0035091">
    <property type="term" value="F:phosphatidylinositol binding"/>
    <property type="evidence" value="ECO:0007669"/>
    <property type="project" value="InterPro"/>
</dbReference>
<dbReference type="InterPro" id="IPR008936">
    <property type="entry name" value="Rho_GTPase_activation_prot"/>
</dbReference>
<keyword evidence="1" id="KW-0343">GTPase activation</keyword>
<feature type="domain" description="PH" evidence="4">
    <location>
        <begin position="718"/>
        <end position="828"/>
    </location>
</feature>
<dbReference type="SMART" id="SM00324">
    <property type="entry name" value="RhoGAP"/>
    <property type="match status" value="1"/>
</dbReference>
<dbReference type="Proteomes" id="UP000757232">
    <property type="component" value="Unassembled WGS sequence"/>
</dbReference>
<dbReference type="OrthoDB" id="185175at2759"/>
<dbReference type="SUPFAM" id="SSF48350">
    <property type="entry name" value="GTPase activation domain, GAP"/>
    <property type="match status" value="1"/>
</dbReference>
<dbReference type="InterPro" id="IPR008030">
    <property type="entry name" value="NmrA-like"/>
</dbReference>
<feature type="compositionally biased region" description="Basic and acidic residues" evidence="3">
    <location>
        <begin position="1058"/>
        <end position="1073"/>
    </location>
</feature>
<feature type="compositionally biased region" description="Low complexity" evidence="3">
    <location>
        <begin position="841"/>
        <end position="853"/>
    </location>
</feature>
<feature type="compositionally biased region" description="Low complexity" evidence="3">
    <location>
        <begin position="229"/>
        <end position="249"/>
    </location>
</feature>
<organism evidence="7 8">
    <name type="scientific">Sanghuangporus baumii</name>
    <name type="common">Phellinus baumii</name>
    <dbReference type="NCBI Taxonomy" id="108892"/>
    <lineage>
        <taxon>Eukaryota</taxon>
        <taxon>Fungi</taxon>
        <taxon>Dikarya</taxon>
        <taxon>Basidiomycota</taxon>
        <taxon>Agaricomycotina</taxon>
        <taxon>Agaricomycetes</taxon>
        <taxon>Hymenochaetales</taxon>
        <taxon>Hymenochaetaceae</taxon>
        <taxon>Sanghuangporus</taxon>
    </lineage>
</organism>
<dbReference type="InterPro" id="IPR001683">
    <property type="entry name" value="PX_dom"/>
</dbReference>
<dbReference type="Pfam" id="PF05368">
    <property type="entry name" value="NmrA"/>
    <property type="match status" value="1"/>
</dbReference>
<feature type="compositionally biased region" description="Polar residues" evidence="3">
    <location>
        <begin position="258"/>
        <end position="268"/>
    </location>
</feature>
<dbReference type="InterPro" id="IPR036871">
    <property type="entry name" value="PX_dom_sf"/>
</dbReference>
<keyword evidence="2" id="KW-0175">Coiled coil</keyword>
<feature type="compositionally biased region" description="Acidic residues" evidence="3">
    <location>
        <begin position="1349"/>
        <end position="1360"/>
    </location>
</feature>
<evidence type="ECO:0000259" key="5">
    <source>
        <dbReference type="PROSITE" id="PS50195"/>
    </source>
</evidence>
<feature type="domain" description="Rho-GAP" evidence="6">
    <location>
        <begin position="1104"/>
        <end position="1289"/>
    </location>
</feature>
<dbReference type="SUPFAM" id="SSF64268">
    <property type="entry name" value="PX domain"/>
    <property type="match status" value="1"/>
</dbReference>
<dbReference type="SUPFAM" id="SSF50729">
    <property type="entry name" value="PH domain-like"/>
    <property type="match status" value="1"/>
</dbReference>
<feature type="compositionally biased region" description="Low complexity" evidence="3">
    <location>
        <begin position="1"/>
        <end position="34"/>
    </location>
</feature>
<feature type="compositionally biased region" description="Polar residues" evidence="3">
    <location>
        <begin position="160"/>
        <end position="169"/>
    </location>
</feature>
<dbReference type="PANTHER" id="PTHR23176">
    <property type="entry name" value="RHO/RAC/CDC GTPASE-ACTIVATING PROTEIN"/>
    <property type="match status" value="1"/>
</dbReference>
<dbReference type="InterPro" id="IPR000198">
    <property type="entry name" value="RhoGAP_dom"/>
</dbReference>
<feature type="region of interest" description="Disordered" evidence="3">
    <location>
        <begin position="984"/>
        <end position="1028"/>
    </location>
</feature>
<keyword evidence="8" id="KW-1185">Reference proteome</keyword>
<feature type="region of interest" description="Disordered" evidence="3">
    <location>
        <begin position="841"/>
        <end position="866"/>
    </location>
</feature>
<dbReference type="InterPro" id="IPR036291">
    <property type="entry name" value="NAD(P)-bd_dom_sf"/>
</dbReference>
<feature type="compositionally biased region" description="Basic and acidic residues" evidence="3">
    <location>
        <begin position="207"/>
        <end position="222"/>
    </location>
</feature>
<feature type="region of interest" description="Disordered" evidence="3">
    <location>
        <begin position="121"/>
        <end position="304"/>
    </location>
</feature>
<feature type="region of interest" description="Disordered" evidence="3">
    <location>
        <begin position="1282"/>
        <end position="1312"/>
    </location>
</feature>
<feature type="domain" description="PX" evidence="5">
    <location>
        <begin position="596"/>
        <end position="711"/>
    </location>
</feature>
<dbReference type="PANTHER" id="PTHR23176:SF129">
    <property type="entry name" value="RHO GTPASE ACTIVATING PROTEIN AT 16F, ISOFORM E-RELATED"/>
    <property type="match status" value="1"/>
</dbReference>
<dbReference type="EMBL" id="LNZH02000202">
    <property type="protein sequence ID" value="OCB86427.1"/>
    <property type="molecule type" value="Genomic_DNA"/>
</dbReference>
<dbReference type="CDD" id="cd06093">
    <property type="entry name" value="PX_domain"/>
    <property type="match status" value="1"/>
</dbReference>
<evidence type="ECO:0000256" key="2">
    <source>
        <dbReference type="SAM" id="Coils"/>
    </source>
</evidence>
<feature type="compositionally biased region" description="Polar residues" evidence="3">
    <location>
        <begin position="940"/>
        <end position="955"/>
    </location>
</feature>
<dbReference type="PROSITE" id="PS50195">
    <property type="entry name" value="PX"/>
    <property type="match status" value="1"/>
</dbReference>
<dbReference type="PROSITE" id="PS50238">
    <property type="entry name" value="RHOGAP"/>
    <property type="match status" value="1"/>
</dbReference>
<dbReference type="CDD" id="cd13277">
    <property type="entry name" value="PH_Bem3"/>
    <property type="match status" value="1"/>
</dbReference>
<feature type="compositionally biased region" description="Low complexity" evidence="3">
    <location>
        <begin position="1001"/>
        <end position="1016"/>
    </location>
</feature>
<name>A0A9Q5HUV0_SANBA</name>
<evidence type="ECO:0000256" key="3">
    <source>
        <dbReference type="SAM" id="MobiDB-lite"/>
    </source>
</evidence>
<evidence type="ECO:0000259" key="6">
    <source>
        <dbReference type="PROSITE" id="PS50238"/>
    </source>
</evidence>
<feature type="compositionally biased region" description="Basic and acidic residues" evidence="3">
    <location>
        <begin position="457"/>
        <end position="471"/>
    </location>
</feature>
<feature type="compositionally biased region" description="Basic and acidic residues" evidence="3">
    <location>
        <begin position="121"/>
        <end position="137"/>
    </location>
</feature>
<dbReference type="GO" id="GO:0005737">
    <property type="term" value="C:cytoplasm"/>
    <property type="evidence" value="ECO:0007669"/>
    <property type="project" value="TreeGrafter"/>
</dbReference>
<gene>
    <name evidence="7" type="ORF">A7U60_g6548</name>
</gene>
<feature type="region of interest" description="Disordered" evidence="3">
    <location>
        <begin position="414"/>
        <end position="524"/>
    </location>
</feature>
<dbReference type="SMART" id="SM00312">
    <property type="entry name" value="PX"/>
    <property type="match status" value="1"/>
</dbReference>
<evidence type="ECO:0000313" key="7">
    <source>
        <dbReference type="EMBL" id="OCB86427.1"/>
    </source>
</evidence>
<reference evidence="7" key="1">
    <citation type="submission" date="2016-06" db="EMBL/GenBank/DDBJ databases">
        <title>Draft Genome sequence of the fungus Inonotus baumii.</title>
        <authorList>
            <person name="Zhu H."/>
            <person name="Lin W."/>
        </authorList>
    </citation>
    <scope>NUCLEOTIDE SEQUENCE</scope>
    <source>
        <strain evidence="7">821</strain>
    </source>
</reference>
<evidence type="ECO:0000313" key="8">
    <source>
        <dbReference type="Proteomes" id="UP000757232"/>
    </source>
</evidence>
<dbReference type="InterPro" id="IPR050729">
    <property type="entry name" value="Rho-GAP"/>
</dbReference>
<sequence length="1902" mass="207822">MDPSVAARLAASPSATSSRSHSSSSPSTTRLAHSGSVTGLNAEDSIMSSTTTIEQVLAAHASASDPLHAALESVLHERNTLSAQNSQLWNHLKKQRNNYQMAASDVKRIRAERDQLRARLAKYERPSGSEHFDDKRRPLAPGTTGTTTDMGMDTNEKSASELTHQTHSTPKPKPLRHQSEDRLGPGPGRARSASRDQDSQSSSHYTASRDHTKGQQRERSNTHPEFTIPSSTTGSDGPASPSSSLADSSATHERDTSDAASRSIQRESSPAPLVIPTRTESLPSGSSISTSDPSPRHQVIVNGDVKEIEDPLVTAKPSTSKLFIPSISPPAYSNSHQAQHSPETDIIPRDGMGNSTTGLSSFNLTPNYLASGNRRMASRESRISLPDEARRYYATLADSPLSSPLATVSGEAWNPAKRQTNGGPPLAQVPEESDGRGNESASPRPFLELDTTDDSESDHRGSGDTRTRETDSELGPEGTEQLAPNADSPGHATDQQSKSRPVKATADQFPLPPTTYGIEPQSPIRTQGVDTFGGTNNGRTGSLLSSESLITSSASTLAPDLGSKRTRDKVDSFIMPTNQPAATFRQMPLLDTDLKTSSVEVLGNHIRANDKGKEVLSFVIAIHVVGKESWQIEKFYSDVLALDSRLRTRCSRSTLKKLEPLPDNKLFKDHAPAKVDQRKKILQAYLQSVMRLPIRDKNEIIVFFSSDVVRERSPVTKSGYKEGYLTKRGKNFGGWKTRYFVLQGPVLEYYESRGGAHLGSIQITGAQIGRQQKSGNKGDLDDENEFRHAFLIIEQKRGPAGQNTRHVLCAESDKERDAWVEVLVRYVMGSYNEDERAVVTSTSPVTSSIQSTVLQPRASTSSLTQNDLANRRVLSKDQIQKGSAMPIPISQLAVDSSTVKFFSSIDPVSPTKSPADKRSISSLPLVEGSGKSSLDRTSAEDTLQPSSLPVTSTLSEATPTLASIGGERSASELGYYPDLQPLAKLSHSTDTGRPVERTRASHYPSPVTSVPSSTDHPPSPEKANTTVPLPALKDDTTRLGKISGPINGTPIPAGYKFGGKDPIPEQPSSDRERKARSRAFWRWTSAADKSANVPMLQPRAVFGVPLEESLAVSQIANLPSIVFRSIQYLEANKADQEEGIYRLSGSSAVIKNLKDKFNAEGDVDLLASDVRDPHAIAGLLKTFLRELPSSLLTRELHMRFLAVMDTQDRIRELQELVSQLPLANYSLLRALTAHLILIVQNSNVNKMTMRNVGIVFSPTLGIPAGVFSLMLGEFNRVFNINGEGSDSSVEEDTTIPAPRRLSDGLSRRNSKRYSDAAADELLGLSGRTLLSTAEDHSDEGDETYIHDQDESDSETTDAETEMSIRATSPSLQYREQVHPPPGEAGETPSKSRASAVAAKRGLNLNLSASTSKSDRRRSRIPQGLPASPRPSGNSPHHTPTFVWFILFIMALLVGSCIPLASCVDNTRKSNLVLAASNGGRSKPGLITDRVTNAIASMLGAKVLAVDYNSASSIQSALSGVDVVTSTIGHDILEVQDDLVLAAKAAGVKLFVPSEFGFPSDEPSADAWGAKYELKQRLKNELHLPYSAIYTGLFPDYIFARGFSEAMGFDFVKGKFKIPGTGSVAVSWTHRVDIGRYLAHILTALPKDRIEWRTFRLEGERTNYNQIVDDWKKRSGKDVAISHLPRSHFEDSLAKDPSNLVNKIILELDKGKGVVGKSNEITNYEFPDWNPRKVVDALVELPSSFRVYVTILTRPLIVFNLRREYVFESFVKKCLAVGAKAAGVKFVSSEFGDNSEGATVGIRAKKEALRKRLKDDINLPYTVIYTGGFSDLVFQPGISDLTLQMDRYFSDMLRQLLRIRFERYRPTELESDRGEVESVLIQGSHNRNWIYGKRTRMTSTCVS</sequence>
<protein>
    <submittedName>
        <fullName evidence="7">RhoGAP-domain-containing protein</fullName>
    </submittedName>
</protein>
<dbReference type="GO" id="GO:0007165">
    <property type="term" value="P:signal transduction"/>
    <property type="evidence" value="ECO:0007669"/>
    <property type="project" value="InterPro"/>
</dbReference>
<feature type="coiled-coil region" evidence="2">
    <location>
        <begin position="92"/>
        <end position="119"/>
    </location>
</feature>
<dbReference type="PROSITE" id="PS50003">
    <property type="entry name" value="PH_DOMAIN"/>
    <property type="match status" value="1"/>
</dbReference>
<dbReference type="GO" id="GO:0005096">
    <property type="term" value="F:GTPase activator activity"/>
    <property type="evidence" value="ECO:0007669"/>
    <property type="project" value="UniProtKB-KW"/>
</dbReference>
<dbReference type="Pfam" id="PF00620">
    <property type="entry name" value="RhoGAP"/>
    <property type="match status" value="1"/>
</dbReference>
<feature type="compositionally biased region" description="Low complexity" evidence="3">
    <location>
        <begin position="281"/>
        <end position="293"/>
    </location>
</feature>
<feature type="compositionally biased region" description="Polar residues" evidence="3">
    <location>
        <begin position="857"/>
        <end position="866"/>
    </location>
</feature>
<dbReference type="Pfam" id="PF00169">
    <property type="entry name" value="PH"/>
    <property type="match status" value="1"/>
</dbReference>
<dbReference type="InterPro" id="IPR011993">
    <property type="entry name" value="PH-like_dom_sf"/>
</dbReference>
<dbReference type="InterPro" id="IPR001849">
    <property type="entry name" value="PH_domain"/>
</dbReference>
<feature type="region of interest" description="Disordered" evidence="3">
    <location>
        <begin position="905"/>
        <end position="955"/>
    </location>
</feature>
<dbReference type="Pfam" id="PF00787">
    <property type="entry name" value="PX"/>
    <property type="match status" value="1"/>
</dbReference>
<comment type="caution">
    <text evidence="7">The sequence shown here is derived from an EMBL/GenBank/DDBJ whole genome shotgun (WGS) entry which is preliminary data.</text>
</comment>
<dbReference type="SUPFAM" id="SSF51735">
    <property type="entry name" value="NAD(P)-binding Rossmann-fold domains"/>
    <property type="match status" value="1"/>
</dbReference>
<dbReference type="Gene3D" id="1.10.555.10">
    <property type="entry name" value="Rho GTPase activation protein"/>
    <property type="match status" value="1"/>
</dbReference>
<accession>A0A9Q5HUV0</accession>
<dbReference type="Gene3D" id="2.30.29.30">
    <property type="entry name" value="Pleckstrin-homology domain (PH domain)/Phosphotyrosine-binding domain (PTB)"/>
    <property type="match status" value="1"/>
</dbReference>
<feature type="region of interest" description="Disordered" evidence="3">
    <location>
        <begin position="1333"/>
        <end position="1435"/>
    </location>
</feature>
<dbReference type="Gene3D" id="3.30.1520.10">
    <property type="entry name" value="Phox-like domain"/>
    <property type="match status" value="1"/>
</dbReference>
<feature type="compositionally biased region" description="Low complexity" evidence="3">
    <location>
        <begin position="142"/>
        <end position="153"/>
    </location>
</feature>
<feature type="compositionally biased region" description="Low complexity" evidence="3">
    <location>
        <begin position="1390"/>
        <end position="1400"/>
    </location>
</feature>
<feature type="region of interest" description="Disordered" evidence="3">
    <location>
        <begin position="1050"/>
        <end position="1074"/>
    </location>
</feature>
<evidence type="ECO:0000259" key="4">
    <source>
        <dbReference type="PROSITE" id="PS50003"/>
    </source>
</evidence>
<dbReference type="FunFam" id="2.30.29.30:FF:000452">
    <property type="entry name" value="Rho GTPase activator (Bem3)"/>
    <property type="match status" value="1"/>
</dbReference>
<feature type="region of interest" description="Disordered" evidence="3">
    <location>
        <begin position="1"/>
        <end position="37"/>
    </location>
</feature>
<dbReference type="SMART" id="SM00233">
    <property type="entry name" value="PH"/>
    <property type="match status" value="1"/>
</dbReference>
<evidence type="ECO:0000256" key="1">
    <source>
        <dbReference type="ARBA" id="ARBA00022468"/>
    </source>
</evidence>
<dbReference type="Gene3D" id="3.40.50.720">
    <property type="entry name" value="NAD(P)-binding Rossmann-like Domain"/>
    <property type="match status" value="1"/>
</dbReference>
<proteinExistence type="predicted"/>